<evidence type="ECO:0000256" key="4">
    <source>
        <dbReference type="ARBA" id="ARBA00022475"/>
    </source>
</evidence>
<evidence type="ECO:0000256" key="7">
    <source>
        <dbReference type="ARBA" id="ARBA00022989"/>
    </source>
</evidence>
<evidence type="ECO:0000256" key="3">
    <source>
        <dbReference type="ARBA" id="ARBA00022448"/>
    </source>
</evidence>
<keyword evidence="3" id="KW-0813">Transport</keyword>
<evidence type="ECO:0000313" key="11">
    <source>
        <dbReference type="Proteomes" id="UP001526201"/>
    </source>
</evidence>
<dbReference type="PANTHER" id="PTHR30086">
    <property type="entry name" value="ARGININE EXPORTER PROTEIN ARGO"/>
    <property type="match status" value="1"/>
</dbReference>
<dbReference type="InterPro" id="IPR001123">
    <property type="entry name" value="LeuE-type"/>
</dbReference>
<evidence type="ECO:0000256" key="5">
    <source>
        <dbReference type="ARBA" id="ARBA00022692"/>
    </source>
</evidence>
<feature type="transmembrane region" description="Helical" evidence="9">
    <location>
        <begin position="180"/>
        <end position="201"/>
    </location>
</feature>
<proteinExistence type="inferred from homology"/>
<evidence type="ECO:0000256" key="8">
    <source>
        <dbReference type="ARBA" id="ARBA00023136"/>
    </source>
</evidence>
<dbReference type="RefSeq" id="WP_264069312.1">
    <property type="nucleotide sequence ID" value="NZ_JACKTY010000032.1"/>
</dbReference>
<name>A0ABT3CFF6_9MYCO</name>
<organism evidence="10 11">
    <name type="scientific">Mycolicibacterium komossense</name>
    <dbReference type="NCBI Taxonomy" id="1779"/>
    <lineage>
        <taxon>Bacteria</taxon>
        <taxon>Bacillati</taxon>
        <taxon>Actinomycetota</taxon>
        <taxon>Actinomycetes</taxon>
        <taxon>Mycobacteriales</taxon>
        <taxon>Mycobacteriaceae</taxon>
        <taxon>Mycolicibacterium</taxon>
    </lineage>
</organism>
<feature type="transmembrane region" description="Helical" evidence="9">
    <location>
        <begin position="42"/>
        <end position="65"/>
    </location>
</feature>
<dbReference type="Proteomes" id="UP001526201">
    <property type="component" value="Unassembled WGS sequence"/>
</dbReference>
<comment type="caution">
    <text evidence="10">The sequence shown here is derived from an EMBL/GenBank/DDBJ whole genome shotgun (WGS) entry which is preliminary data.</text>
</comment>
<evidence type="ECO:0000256" key="1">
    <source>
        <dbReference type="ARBA" id="ARBA00004651"/>
    </source>
</evidence>
<dbReference type="InterPro" id="IPR004777">
    <property type="entry name" value="Lys/arg_exporter"/>
</dbReference>
<evidence type="ECO:0000313" key="10">
    <source>
        <dbReference type="EMBL" id="MCV7228204.1"/>
    </source>
</evidence>
<feature type="transmembrane region" description="Helical" evidence="9">
    <location>
        <begin position="71"/>
        <end position="89"/>
    </location>
</feature>
<reference evidence="10 11" key="1">
    <citation type="journal article" date="2022" name="BMC Genomics">
        <title>Comparative genome analysis of mycobacteria focusing on tRNA and non-coding RNA.</title>
        <authorList>
            <person name="Behra P.R.K."/>
            <person name="Pettersson B.M.F."/>
            <person name="Ramesh M."/>
            <person name="Das S."/>
            <person name="Dasgupta S."/>
            <person name="Kirsebom L.A."/>
        </authorList>
    </citation>
    <scope>NUCLEOTIDE SEQUENCE [LARGE SCALE GENOMIC DNA]</scope>
    <source>
        <strain evidence="10 11">DSM 44078</strain>
    </source>
</reference>
<dbReference type="PANTHER" id="PTHR30086:SF20">
    <property type="entry name" value="ARGININE EXPORTER PROTEIN ARGO-RELATED"/>
    <property type="match status" value="1"/>
</dbReference>
<evidence type="ECO:0000256" key="6">
    <source>
        <dbReference type="ARBA" id="ARBA00022970"/>
    </source>
</evidence>
<protein>
    <submittedName>
        <fullName evidence="10">Amino acid transporter</fullName>
    </submittedName>
</protein>
<dbReference type="EMBL" id="JACKTY010000032">
    <property type="protein sequence ID" value="MCV7228204.1"/>
    <property type="molecule type" value="Genomic_DNA"/>
</dbReference>
<accession>A0ABT3CFF6</accession>
<keyword evidence="7 9" id="KW-1133">Transmembrane helix</keyword>
<comment type="subcellular location">
    <subcellularLocation>
        <location evidence="1">Cell membrane</location>
        <topology evidence="1">Multi-pass membrane protein</topology>
    </subcellularLocation>
</comment>
<keyword evidence="11" id="KW-1185">Reference proteome</keyword>
<feature type="transmembrane region" description="Helical" evidence="9">
    <location>
        <begin position="147"/>
        <end position="168"/>
    </location>
</feature>
<feature type="transmembrane region" description="Helical" evidence="9">
    <location>
        <begin position="6"/>
        <end position="30"/>
    </location>
</feature>
<comment type="similarity">
    <text evidence="2">Belongs to the LysE/ArgO transporter (TC 2.A.75) family.</text>
</comment>
<keyword evidence="5 9" id="KW-0812">Transmembrane</keyword>
<dbReference type="NCBIfam" id="TIGR00948">
    <property type="entry name" value="2a75"/>
    <property type="match status" value="1"/>
</dbReference>
<sequence length="202" mass="20992">MAPPLIVFCTGFVTAFTLIAAIGAQNAFVLRQGIRREHVLPVVAVCTVSDMALIAAGIGGFGALIATHPDIVTVAKISGAVFLTVYGMLAARRAMRPSALNPTETAPARLAGVLATCLALTFLNPHVYLDTVVLLGTLANQHNDGRWLFGIGAATASAVWFASLGFGARRLSGLFAAPMTWRILDGVIAATMIALGAYLALT</sequence>
<gene>
    <name evidence="10" type="ORF">H7J73_19520</name>
</gene>
<feature type="transmembrane region" description="Helical" evidence="9">
    <location>
        <begin position="110"/>
        <end position="127"/>
    </location>
</feature>
<evidence type="ECO:0000256" key="9">
    <source>
        <dbReference type="SAM" id="Phobius"/>
    </source>
</evidence>
<keyword evidence="6" id="KW-0029">Amino-acid transport</keyword>
<evidence type="ECO:0000256" key="2">
    <source>
        <dbReference type="ARBA" id="ARBA00009043"/>
    </source>
</evidence>
<keyword evidence="8 9" id="KW-0472">Membrane</keyword>
<dbReference type="Pfam" id="PF01810">
    <property type="entry name" value="LysE"/>
    <property type="match status" value="1"/>
</dbReference>
<keyword evidence="4" id="KW-1003">Cell membrane</keyword>